<organism evidence="1 2">
    <name type="scientific">Liquorilactobacillus satsumensis DSM 16230 = JCM 12392</name>
    <dbReference type="NCBI Taxonomy" id="1423801"/>
    <lineage>
        <taxon>Bacteria</taxon>
        <taxon>Bacillati</taxon>
        <taxon>Bacillota</taxon>
        <taxon>Bacilli</taxon>
        <taxon>Lactobacillales</taxon>
        <taxon>Lactobacillaceae</taxon>
        <taxon>Liquorilactobacillus</taxon>
    </lineage>
</organism>
<protein>
    <submittedName>
        <fullName evidence="1">Uncharacterized protein</fullName>
    </submittedName>
</protein>
<evidence type="ECO:0000313" key="2">
    <source>
        <dbReference type="Proteomes" id="UP000051166"/>
    </source>
</evidence>
<accession>A0A0R1UUR0</accession>
<gene>
    <name evidence="1" type="ORF">FD50_GL002123</name>
</gene>
<dbReference type="Proteomes" id="UP000051166">
    <property type="component" value="Unassembled WGS sequence"/>
</dbReference>
<name>A0A0R1UUR0_9LACO</name>
<reference evidence="1 2" key="1">
    <citation type="journal article" date="2015" name="Genome Announc.">
        <title>Expanding the biotechnology potential of lactobacilli through comparative genomics of 213 strains and associated genera.</title>
        <authorList>
            <person name="Sun Z."/>
            <person name="Harris H.M."/>
            <person name="McCann A."/>
            <person name="Guo C."/>
            <person name="Argimon S."/>
            <person name="Zhang W."/>
            <person name="Yang X."/>
            <person name="Jeffery I.B."/>
            <person name="Cooney J.C."/>
            <person name="Kagawa T.F."/>
            <person name="Liu W."/>
            <person name="Song Y."/>
            <person name="Salvetti E."/>
            <person name="Wrobel A."/>
            <person name="Rasinkangas P."/>
            <person name="Parkhill J."/>
            <person name="Rea M.C."/>
            <person name="O'Sullivan O."/>
            <person name="Ritari J."/>
            <person name="Douillard F.P."/>
            <person name="Paul Ross R."/>
            <person name="Yang R."/>
            <person name="Briner A.E."/>
            <person name="Felis G.E."/>
            <person name="de Vos W.M."/>
            <person name="Barrangou R."/>
            <person name="Klaenhammer T.R."/>
            <person name="Caufield P.W."/>
            <person name="Cui Y."/>
            <person name="Zhang H."/>
            <person name="O'Toole P.W."/>
        </authorList>
    </citation>
    <scope>NUCLEOTIDE SEQUENCE [LARGE SCALE GENOMIC DNA]</scope>
    <source>
        <strain evidence="1 2">DSM 16230</strain>
    </source>
</reference>
<dbReference type="EMBL" id="AZFQ01000055">
    <property type="protein sequence ID" value="KRL96839.1"/>
    <property type="molecule type" value="Genomic_DNA"/>
</dbReference>
<comment type="caution">
    <text evidence="1">The sequence shown here is derived from an EMBL/GenBank/DDBJ whole genome shotgun (WGS) entry which is preliminary data.</text>
</comment>
<evidence type="ECO:0000313" key="1">
    <source>
        <dbReference type="EMBL" id="KRL96839.1"/>
    </source>
</evidence>
<sequence length="69" mass="7480">MTSVLGSFIILIGNILNNKILVEAGQSIRSAEFGERVAETTQAVIAVQAELVKLKKTLEQNDKGPKKQV</sequence>
<dbReference type="PATRIC" id="fig|1423801.4.peg.2171"/>
<dbReference type="AlphaFoldDB" id="A0A0R1UUR0"/>
<proteinExistence type="predicted"/>
<keyword evidence="2" id="KW-1185">Reference proteome</keyword>